<dbReference type="SUPFAM" id="SSF50193">
    <property type="entry name" value="Ribosomal protein L14"/>
    <property type="match status" value="1"/>
</dbReference>
<dbReference type="CDD" id="cd00337">
    <property type="entry name" value="Ribosomal_uL14"/>
    <property type="match status" value="1"/>
</dbReference>
<reference evidence="9 10" key="1">
    <citation type="journal article" date="2018" name="Nat. Microbiol.">
        <title>Leveraging single-cell genomics to expand the fungal tree of life.</title>
        <authorList>
            <person name="Ahrendt S.R."/>
            <person name="Quandt C.A."/>
            <person name="Ciobanu D."/>
            <person name="Clum A."/>
            <person name="Salamov A."/>
            <person name="Andreopoulos B."/>
            <person name="Cheng J.F."/>
            <person name="Woyke T."/>
            <person name="Pelin A."/>
            <person name="Henrissat B."/>
            <person name="Reynolds N.K."/>
            <person name="Benny G.L."/>
            <person name="Smith M.E."/>
            <person name="James T.Y."/>
            <person name="Grigoriev I.V."/>
        </authorList>
    </citation>
    <scope>NUCLEOTIDE SEQUENCE [LARGE SCALE GENOMIC DNA]</scope>
    <source>
        <strain evidence="9 10">ATCC 52028</strain>
    </source>
</reference>
<dbReference type="PROSITE" id="PS00049">
    <property type="entry name" value="RIBOSOMAL_L14"/>
    <property type="match status" value="1"/>
</dbReference>
<reference evidence="7" key="3">
    <citation type="submission" date="2018-08" db="EMBL/GenBank/DDBJ databases">
        <title>Leveraging single-cell genomics to expand the Fungal Tree of Life.</title>
        <authorList>
            <consortium name="DOE Joint Genome Institute"/>
            <person name="Ahrendt S.R."/>
            <person name="Quandt C.A."/>
            <person name="Ciobanu D."/>
            <person name="Clum A."/>
            <person name="Salamov A."/>
            <person name="Andreopoulos B."/>
            <person name="Cheng J.-F."/>
            <person name="Woyke T."/>
            <person name="Pelin A."/>
            <person name="Henrissat B."/>
            <person name="Reynolds N."/>
            <person name="Benny G.L."/>
            <person name="Smith M.E."/>
            <person name="James T.Y."/>
            <person name="Grigoriev I.V."/>
        </authorList>
    </citation>
    <scope>NUCLEOTIDE SEQUENCE</scope>
    <source>
        <strain evidence="7">ATCC 52028</strain>
    </source>
</reference>
<dbReference type="InterPro" id="IPR036853">
    <property type="entry name" value="Ribosomal_uL14_sf"/>
</dbReference>
<evidence type="ECO:0000256" key="2">
    <source>
        <dbReference type="ARBA" id="ARBA00022980"/>
    </source>
</evidence>
<evidence type="ECO:0000256" key="6">
    <source>
        <dbReference type="RuleBase" id="RU003949"/>
    </source>
</evidence>
<dbReference type="NCBIfam" id="TIGR01067">
    <property type="entry name" value="rplN_bact"/>
    <property type="match status" value="1"/>
</dbReference>
<dbReference type="GO" id="GO:0005762">
    <property type="term" value="C:mitochondrial large ribosomal subunit"/>
    <property type="evidence" value="ECO:0007669"/>
    <property type="project" value="TreeGrafter"/>
</dbReference>
<dbReference type="EMBL" id="ML014121">
    <property type="protein sequence ID" value="RKP03529.1"/>
    <property type="molecule type" value="Genomic_DNA"/>
</dbReference>
<name>A0A4P9X170_9FUNG</name>
<dbReference type="GO" id="GO:0006412">
    <property type="term" value="P:translation"/>
    <property type="evidence" value="ECO:0007669"/>
    <property type="project" value="InterPro"/>
</dbReference>
<evidence type="ECO:0000256" key="5">
    <source>
        <dbReference type="ARBA" id="ARBA00040118"/>
    </source>
</evidence>
<evidence type="ECO:0000313" key="9">
    <source>
        <dbReference type="Proteomes" id="UP000268535"/>
    </source>
</evidence>
<comment type="function">
    <text evidence="4">Component of the mitochondrial ribosome (mitoribosome), a dedicated translation machinery responsible for the synthesis of mitochondrial genome-encoded proteins, including at least some of the essential transmembrane subunits of the mitochondrial respiratory chain. The mitoribosomes are attached to the mitochondrial inner membrane and translation products are cotranslationally integrated into the membrane.</text>
</comment>
<dbReference type="HAMAP" id="MF_01367">
    <property type="entry name" value="Ribosomal_uL14"/>
    <property type="match status" value="1"/>
</dbReference>
<dbReference type="SMART" id="SM01374">
    <property type="entry name" value="Ribosomal_L14"/>
    <property type="match status" value="1"/>
</dbReference>
<accession>A0A4P9X170</accession>
<dbReference type="Proteomes" id="UP000274922">
    <property type="component" value="Unassembled WGS sequence"/>
</dbReference>
<dbReference type="FunFam" id="2.40.150.20:FF:000005">
    <property type="entry name" value="50S ribosomal protein L14"/>
    <property type="match status" value="1"/>
</dbReference>
<keyword evidence="3 6" id="KW-0687">Ribonucleoprotein</keyword>
<dbReference type="Proteomes" id="UP000268535">
    <property type="component" value="Unassembled WGS sequence"/>
</dbReference>
<dbReference type="Gene3D" id="2.40.150.20">
    <property type="entry name" value="Ribosomal protein L14"/>
    <property type="match status" value="1"/>
</dbReference>
<dbReference type="InterPro" id="IPR019972">
    <property type="entry name" value="Ribosomal_uL14_CS"/>
</dbReference>
<evidence type="ECO:0000256" key="4">
    <source>
        <dbReference type="ARBA" id="ARBA00037226"/>
    </source>
</evidence>
<dbReference type="Pfam" id="PF00238">
    <property type="entry name" value="Ribosomal_L14"/>
    <property type="match status" value="1"/>
</dbReference>
<evidence type="ECO:0000313" key="8">
    <source>
        <dbReference type="EMBL" id="RKP03529.1"/>
    </source>
</evidence>
<dbReference type="GO" id="GO:0003735">
    <property type="term" value="F:structural constituent of ribosome"/>
    <property type="evidence" value="ECO:0007669"/>
    <property type="project" value="InterPro"/>
</dbReference>
<reference evidence="8" key="2">
    <citation type="submission" date="2018-04" db="EMBL/GenBank/DDBJ databases">
        <title>Leveraging single-cell genomics to expand the Fungal Tree of Life.</title>
        <authorList>
            <consortium name="DOE Joint Genome Institute"/>
            <person name="Ahrendt S.R."/>
            <person name="Quandt C.A."/>
            <person name="Ciobanu D."/>
            <person name="Clum A."/>
            <person name="Salamov A."/>
            <person name="Andreopoulos B."/>
            <person name="Cheng J.-F."/>
            <person name="Woyke T."/>
            <person name="Pelin A."/>
            <person name="Henrissat B."/>
            <person name="Benny G.L."/>
            <person name="Smith M.E."/>
            <person name="James T.Y."/>
            <person name="Grigoriev I.V."/>
        </authorList>
    </citation>
    <scope>NUCLEOTIDE SEQUENCE</scope>
    <source>
        <strain evidence="8">ATCC 52028</strain>
    </source>
</reference>
<dbReference type="InterPro" id="IPR005745">
    <property type="entry name" value="Ribosomal_uL14_bac-type"/>
</dbReference>
<evidence type="ECO:0000313" key="7">
    <source>
        <dbReference type="EMBL" id="RKO97820.1"/>
    </source>
</evidence>
<organism evidence="7 9">
    <name type="scientific">Caulochytrium protostelioides</name>
    <dbReference type="NCBI Taxonomy" id="1555241"/>
    <lineage>
        <taxon>Eukaryota</taxon>
        <taxon>Fungi</taxon>
        <taxon>Fungi incertae sedis</taxon>
        <taxon>Chytridiomycota</taxon>
        <taxon>Chytridiomycota incertae sedis</taxon>
        <taxon>Chytridiomycetes</taxon>
        <taxon>Caulochytriales</taxon>
        <taxon>Caulochytriaceae</taxon>
        <taxon>Caulochytrium</taxon>
    </lineage>
</organism>
<sequence>MIQLKTLCKVVDNSGGLIAECINVMSGARTASVGDEIVCVVKKARPVVAGAGSGAATAPKVRKGEVTRGVVVRTRQAVQRLDGSWVKFDDNAVVLTNPGRQPLGNRILGVVANECRQKRWAKIASLAPRFV</sequence>
<gene>
    <name evidence="7" type="ORF">CAUPRSCDRAFT_9768</name>
    <name evidence="8" type="ORF">CXG81DRAFT_29230</name>
</gene>
<proteinExistence type="inferred from homology"/>
<evidence type="ECO:0000256" key="1">
    <source>
        <dbReference type="ARBA" id="ARBA00010745"/>
    </source>
</evidence>
<dbReference type="STRING" id="1555241.A0A4P9X170"/>
<dbReference type="PANTHER" id="PTHR11761:SF3">
    <property type="entry name" value="LARGE RIBOSOMAL SUBUNIT PROTEIN UL14M"/>
    <property type="match status" value="1"/>
</dbReference>
<dbReference type="OrthoDB" id="274765at2759"/>
<keyword evidence="2 6" id="KW-0689">Ribosomal protein</keyword>
<dbReference type="GO" id="GO:0070180">
    <property type="term" value="F:large ribosomal subunit rRNA binding"/>
    <property type="evidence" value="ECO:0007669"/>
    <property type="project" value="TreeGrafter"/>
</dbReference>
<comment type="similarity">
    <text evidence="1 6">Belongs to the universal ribosomal protein uL14 family.</text>
</comment>
<evidence type="ECO:0000256" key="3">
    <source>
        <dbReference type="ARBA" id="ARBA00023274"/>
    </source>
</evidence>
<evidence type="ECO:0000313" key="10">
    <source>
        <dbReference type="Proteomes" id="UP000274922"/>
    </source>
</evidence>
<dbReference type="AlphaFoldDB" id="A0A4P9X170"/>
<dbReference type="EMBL" id="ML009160">
    <property type="protein sequence ID" value="RKO97820.1"/>
    <property type="molecule type" value="Genomic_DNA"/>
</dbReference>
<keyword evidence="10" id="KW-1185">Reference proteome</keyword>
<protein>
    <recommendedName>
        <fullName evidence="5">Large ribosomal subunit protein uL14m</fullName>
    </recommendedName>
</protein>
<dbReference type="PANTHER" id="PTHR11761">
    <property type="entry name" value="50S/60S RIBOSOMAL PROTEIN L14/L23"/>
    <property type="match status" value="1"/>
</dbReference>
<dbReference type="InterPro" id="IPR000218">
    <property type="entry name" value="Ribosomal_uL14"/>
</dbReference>